<dbReference type="CDD" id="cd08023">
    <property type="entry name" value="GH16_laminarinase_like"/>
    <property type="match status" value="1"/>
</dbReference>
<gene>
    <name evidence="3" type="ORF">E0F76_13665</name>
</gene>
<proteinExistence type="inferred from homology"/>
<dbReference type="Pfam" id="PF00722">
    <property type="entry name" value="Glyco_hydro_16"/>
    <property type="match status" value="1"/>
</dbReference>
<keyword evidence="4" id="KW-1185">Reference proteome</keyword>
<dbReference type="PROSITE" id="PS51762">
    <property type="entry name" value="GH16_2"/>
    <property type="match status" value="1"/>
</dbReference>
<dbReference type="Gene3D" id="2.60.120.200">
    <property type="match status" value="1"/>
</dbReference>
<evidence type="ECO:0000313" key="3">
    <source>
        <dbReference type="EMBL" id="TDD95511.1"/>
    </source>
</evidence>
<dbReference type="SUPFAM" id="SSF49899">
    <property type="entry name" value="Concanavalin A-like lectins/glucanases"/>
    <property type="match status" value="1"/>
</dbReference>
<dbReference type="InterPro" id="IPR000757">
    <property type="entry name" value="Beta-glucanase-like"/>
</dbReference>
<dbReference type="GO" id="GO:0005975">
    <property type="term" value="P:carbohydrate metabolic process"/>
    <property type="evidence" value="ECO:0007669"/>
    <property type="project" value="InterPro"/>
</dbReference>
<dbReference type="InterPro" id="IPR013320">
    <property type="entry name" value="ConA-like_dom_sf"/>
</dbReference>
<dbReference type="OrthoDB" id="9809583at2"/>
<reference evidence="3 4" key="1">
    <citation type="submission" date="2019-03" db="EMBL/GenBank/DDBJ databases">
        <title>Flavobacterium AR-3-4 sp. nov. isolated from arctic soil.</title>
        <authorList>
            <person name="Chaudhary D.K."/>
        </authorList>
    </citation>
    <scope>NUCLEOTIDE SEQUENCE [LARGE SCALE GENOMIC DNA]</scope>
    <source>
        <strain evidence="3 4">AR-3-4</strain>
    </source>
</reference>
<dbReference type="RefSeq" id="WP_132007112.1">
    <property type="nucleotide sequence ID" value="NZ_SMFK01000010.1"/>
</dbReference>
<accession>A0A4R5C6V1</accession>
<feature type="domain" description="GH16" evidence="2">
    <location>
        <begin position="44"/>
        <end position="278"/>
    </location>
</feature>
<dbReference type="AlphaFoldDB" id="A0A4R5C6V1"/>
<protein>
    <submittedName>
        <fullName evidence="3">Glycoside hydrolase family 16 protein</fullName>
    </submittedName>
</protein>
<evidence type="ECO:0000259" key="2">
    <source>
        <dbReference type="PROSITE" id="PS51762"/>
    </source>
</evidence>
<evidence type="ECO:0000313" key="4">
    <source>
        <dbReference type="Proteomes" id="UP000295479"/>
    </source>
</evidence>
<keyword evidence="3" id="KW-0378">Hydrolase</keyword>
<organism evidence="3 4">
    <name type="scientific">Flavobacterium cellulosilyticum</name>
    <dbReference type="NCBI Taxonomy" id="2541731"/>
    <lineage>
        <taxon>Bacteria</taxon>
        <taxon>Pseudomonadati</taxon>
        <taxon>Bacteroidota</taxon>
        <taxon>Flavobacteriia</taxon>
        <taxon>Flavobacteriales</taxon>
        <taxon>Flavobacteriaceae</taxon>
        <taxon>Flavobacterium</taxon>
    </lineage>
</organism>
<name>A0A4R5C6V1_9FLAO</name>
<dbReference type="PANTHER" id="PTHR10963">
    <property type="entry name" value="GLYCOSYL HYDROLASE-RELATED"/>
    <property type="match status" value="1"/>
</dbReference>
<sequence length="278" mass="31646">MENTFLFKRYDLVLTFVLMILLVSCNVDDKQKLEDNNWQLTWSDEFDGASGSLPDATKWAFDIGTGNNGWGNSELEYYTKRSENISLNGKGNLVITAIKESFQGSSYTSARIKTKGIFEQQYGRFEARLQTPYGQGLWPAFWMLGNNDDSVSWPLCGEIDIMELRGQAPSTMSSALHGPGYSGANPILKSYTLINDRFDTNFHIFAVEWDENKIDFFVDSYLFHRVNKSDVEAKGQWVYDHPFFLILNLAVGGNFLGSPNSQTSFPQKMTIDYVRVYK</sequence>
<dbReference type="InterPro" id="IPR050546">
    <property type="entry name" value="Glycosyl_Hydrlase_16"/>
</dbReference>
<dbReference type="EMBL" id="SMFK01000010">
    <property type="protein sequence ID" value="TDD95511.1"/>
    <property type="molecule type" value="Genomic_DNA"/>
</dbReference>
<comment type="similarity">
    <text evidence="1">Belongs to the glycosyl hydrolase 16 family.</text>
</comment>
<dbReference type="Proteomes" id="UP000295479">
    <property type="component" value="Unassembled WGS sequence"/>
</dbReference>
<dbReference type="PANTHER" id="PTHR10963:SF55">
    <property type="entry name" value="GLYCOSIDE HYDROLASE FAMILY 16 PROTEIN"/>
    <property type="match status" value="1"/>
</dbReference>
<evidence type="ECO:0000256" key="1">
    <source>
        <dbReference type="ARBA" id="ARBA00006865"/>
    </source>
</evidence>
<dbReference type="GO" id="GO:0004553">
    <property type="term" value="F:hydrolase activity, hydrolyzing O-glycosyl compounds"/>
    <property type="evidence" value="ECO:0007669"/>
    <property type="project" value="InterPro"/>
</dbReference>
<comment type="caution">
    <text evidence="3">The sequence shown here is derived from an EMBL/GenBank/DDBJ whole genome shotgun (WGS) entry which is preliminary data.</text>
</comment>